<evidence type="ECO:0000313" key="3">
    <source>
        <dbReference type="Proteomes" id="UP000669179"/>
    </source>
</evidence>
<reference evidence="2" key="1">
    <citation type="submission" date="2021-03" db="EMBL/GenBank/DDBJ databases">
        <authorList>
            <person name="Kanchanasin P."/>
            <person name="Saeng-In P."/>
            <person name="Phongsopitanun W."/>
            <person name="Yuki M."/>
            <person name="Kudo T."/>
            <person name="Ohkuma M."/>
            <person name="Tanasupawat S."/>
        </authorList>
    </citation>
    <scope>NUCLEOTIDE SEQUENCE</scope>
    <source>
        <strain evidence="2">GKU 128</strain>
    </source>
</reference>
<organism evidence="2 3">
    <name type="scientific">Actinomadura barringtoniae</name>
    <dbReference type="NCBI Taxonomy" id="1427535"/>
    <lineage>
        <taxon>Bacteria</taxon>
        <taxon>Bacillati</taxon>
        <taxon>Actinomycetota</taxon>
        <taxon>Actinomycetes</taxon>
        <taxon>Streptosporangiales</taxon>
        <taxon>Thermomonosporaceae</taxon>
        <taxon>Actinomadura</taxon>
    </lineage>
</organism>
<comment type="caution">
    <text evidence="2">The sequence shown here is derived from an EMBL/GenBank/DDBJ whole genome shotgun (WGS) entry which is preliminary data.</text>
</comment>
<sequence length="278" mass="29344">MTLLPRSAFLVALVVTSAAGCGDGSGPVEQDDPWSAAGVDKPRVSEGGGGSLTVSARTDLPLEDDKNQVGFGERIAKIAWRTHPGRVMSMRVAISDESGHSNARSWRRTDLESAFGPRLGGLDEGRGIRPTRGPKPGKGPFSGKKARNMREGSATLAGLLRTTGKQVFGVDGTPVEGEQTECAGGLLDNEPNGKHRVSSTLEPQIPGGTHEIVPLIRLASYWSGQGLRVDTSGLFDGNDDTVRATARDVGRLTASAEHPGGHRNGRMQLFAETDCLKP</sequence>
<gene>
    <name evidence="2" type="ORF">J4573_38495</name>
</gene>
<dbReference type="Proteomes" id="UP000669179">
    <property type="component" value="Unassembled WGS sequence"/>
</dbReference>
<evidence type="ECO:0000256" key="1">
    <source>
        <dbReference type="SAM" id="MobiDB-lite"/>
    </source>
</evidence>
<dbReference type="EMBL" id="JAGEOJ010000018">
    <property type="protein sequence ID" value="MBO2453035.1"/>
    <property type="molecule type" value="Genomic_DNA"/>
</dbReference>
<evidence type="ECO:0000313" key="2">
    <source>
        <dbReference type="EMBL" id="MBO2453035.1"/>
    </source>
</evidence>
<keyword evidence="3" id="KW-1185">Reference proteome</keyword>
<accession>A0A939PIG2</accession>
<proteinExistence type="predicted"/>
<dbReference type="RefSeq" id="WP_208261047.1">
    <property type="nucleotide sequence ID" value="NZ_JAGEOJ010000018.1"/>
</dbReference>
<name>A0A939PIG2_9ACTN</name>
<protein>
    <submittedName>
        <fullName evidence="2">Uncharacterized protein</fullName>
    </submittedName>
</protein>
<feature type="region of interest" description="Disordered" evidence="1">
    <location>
        <begin position="117"/>
        <end position="148"/>
    </location>
</feature>
<dbReference type="AlphaFoldDB" id="A0A939PIG2"/>
<dbReference type="PROSITE" id="PS51257">
    <property type="entry name" value="PROKAR_LIPOPROTEIN"/>
    <property type="match status" value="1"/>
</dbReference>
<feature type="region of interest" description="Disordered" evidence="1">
    <location>
        <begin position="21"/>
        <end position="65"/>
    </location>
</feature>